<evidence type="ECO:0000313" key="13">
    <source>
        <dbReference type="EMBL" id="TMI93673.1"/>
    </source>
</evidence>
<comment type="caution">
    <text evidence="13">The sequence shown here is derived from an EMBL/GenBank/DDBJ whole genome shotgun (WGS) entry which is preliminary data.</text>
</comment>
<evidence type="ECO:0000256" key="6">
    <source>
        <dbReference type="ARBA" id="ARBA00010368"/>
    </source>
</evidence>
<comment type="subunit">
    <text evidence="7">Homotetramer.</text>
</comment>
<dbReference type="InterPro" id="IPR050138">
    <property type="entry name" value="DHOase/Allantoinase_Hydrolase"/>
</dbReference>
<dbReference type="InterPro" id="IPR011059">
    <property type="entry name" value="Metal-dep_hydrolase_composite"/>
</dbReference>
<dbReference type="Gene3D" id="2.30.40.10">
    <property type="entry name" value="Urease, subunit C, domain 1"/>
    <property type="match status" value="1"/>
</dbReference>
<dbReference type="AlphaFoldDB" id="A0A537KD32"/>
<dbReference type="GO" id="GO:0000256">
    <property type="term" value="P:allantoin catabolic process"/>
    <property type="evidence" value="ECO:0007669"/>
    <property type="project" value="InterPro"/>
</dbReference>
<organism evidence="13 14">
    <name type="scientific">Candidatus Segetimicrobium genomatis</name>
    <dbReference type="NCBI Taxonomy" id="2569760"/>
    <lineage>
        <taxon>Bacteria</taxon>
        <taxon>Bacillati</taxon>
        <taxon>Candidatus Sysuimicrobiota</taxon>
        <taxon>Candidatus Sysuimicrobiia</taxon>
        <taxon>Candidatus Sysuimicrobiales</taxon>
        <taxon>Candidatus Segetimicrobiaceae</taxon>
        <taxon>Candidatus Segetimicrobium</taxon>
    </lineage>
</organism>
<dbReference type="GO" id="GO:0050897">
    <property type="term" value="F:cobalt ion binding"/>
    <property type="evidence" value="ECO:0007669"/>
    <property type="project" value="InterPro"/>
</dbReference>
<feature type="domain" description="Amidohydrolase-related" evidence="12">
    <location>
        <begin position="53"/>
        <end position="435"/>
    </location>
</feature>
<dbReference type="GO" id="GO:0005737">
    <property type="term" value="C:cytoplasm"/>
    <property type="evidence" value="ECO:0007669"/>
    <property type="project" value="TreeGrafter"/>
</dbReference>
<dbReference type="SUPFAM" id="SSF51556">
    <property type="entry name" value="Metallo-dependent hydrolases"/>
    <property type="match status" value="1"/>
</dbReference>
<dbReference type="InterPro" id="IPR017593">
    <property type="entry name" value="Allantoinase"/>
</dbReference>
<keyword evidence="11" id="KW-0862">Zinc</keyword>
<evidence type="ECO:0000256" key="1">
    <source>
        <dbReference type="ARBA" id="ARBA00001947"/>
    </source>
</evidence>
<protein>
    <recommendedName>
        <fullName evidence="8">allantoinase</fullName>
        <ecNumber evidence="8">3.5.2.5</ecNumber>
    </recommendedName>
</protein>
<reference evidence="13 14" key="1">
    <citation type="journal article" date="2019" name="Nat. Microbiol.">
        <title>Mediterranean grassland soil C-N compound turnover is dependent on rainfall and depth, and is mediated by genomically divergent microorganisms.</title>
        <authorList>
            <person name="Diamond S."/>
            <person name="Andeer P.F."/>
            <person name="Li Z."/>
            <person name="Crits-Christoph A."/>
            <person name="Burstein D."/>
            <person name="Anantharaman K."/>
            <person name="Lane K.R."/>
            <person name="Thomas B.C."/>
            <person name="Pan C."/>
            <person name="Northen T.R."/>
            <person name="Banfield J.F."/>
        </authorList>
    </citation>
    <scope>NUCLEOTIDE SEQUENCE [LARGE SCALE GENOMIC DNA]</scope>
    <source>
        <strain evidence="13">NP_3</strain>
    </source>
</reference>
<keyword evidence="9" id="KW-0479">Metal-binding</keyword>
<gene>
    <name evidence="13" type="primary">allB</name>
    <name evidence="13" type="ORF">E6H00_00810</name>
</gene>
<evidence type="ECO:0000313" key="14">
    <source>
        <dbReference type="Proteomes" id="UP000318509"/>
    </source>
</evidence>
<evidence type="ECO:0000256" key="4">
    <source>
        <dbReference type="ARBA" id="ARBA00008829"/>
    </source>
</evidence>
<dbReference type="SUPFAM" id="SSF51338">
    <property type="entry name" value="Composite domain of metallo-dependent hydrolases"/>
    <property type="match status" value="1"/>
</dbReference>
<dbReference type="NCBIfam" id="TIGR00857">
    <property type="entry name" value="pyrC_multi"/>
    <property type="match status" value="1"/>
</dbReference>
<evidence type="ECO:0000256" key="2">
    <source>
        <dbReference type="ARBA" id="ARBA00002368"/>
    </source>
</evidence>
<evidence type="ECO:0000256" key="11">
    <source>
        <dbReference type="ARBA" id="ARBA00022833"/>
    </source>
</evidence>
<evidence type="ECO:0000256" key="8">
    <source>
        <dbReference type="ARBA" id="ARBA00012863"/>
    </source>
</evidence>
<dbReference type="InterPro" id="IPR002195">
    <property type="entry name" value="Dihydroorotase_CS"/>
</dbReference>
<dbReference type="PANTHER" id="PTHR43668">
    <property type="entry name" value="ALLANTOINASE"/>
    <property type="match status" value="1"/>
</dbReference>
<dbReference type="Pfam" id="PF01979">
    <property type="entry name" value="Amidohydro_1"/>
    <property type="match status" value="1"/>
</dbReference>
<sequence>MAVDLIVKNGTIVTPLSSLRGHVLINDGRVLDVMVRDDLPPAREVIDASGLHVLPGLIDPHVHFREPGLTYKEDFETGSQAAAAGGITTVLEMPNTVPPTSNVEGFQAKAACAQGRSYVDYGLYAVIVEGNLDQIVPLAEAGVVGYKIFLGETVGNIPAPQDGEIIDAWRIMAETGLRCGVHAEDNGIILYLRKKLQALGRTDPLAHLESRPAVAEAEAISRAILFAREARSRLMILHMSSAEGVALVRRGKDSGVDVVAETAPHYLLLEGEDMVRRGLGSIMKMNPPVRSKEHGEALWRGLLDGTIEVVATDHSPHSPVEKMADNPMGDIWKAIAGMPGVETSVSLMLTQVNAGRMTLNQYVRAQAEGPARAWNLWPRKGNLGRDADGDLTLVDMNKESTIDQSTLHSKSKVTPFHGFRVKGMPVYTIVRGHMVMKNGELFGNPVGQLLRP</sequence>
<dbReference type="EC" id="3.5.2.5" evidence="8"/>
<dbReference type="NCBIfam" id="TIGR03178">
    <property type="entry name" value="allantoinase"/>
    <property type="match status" value="1"/>
</dbReference>
<comment type="similarity">
    <text evidence="4">Belongs to the metallo-dependent hydrolases superfamily. Hydantoinase/dihydropyrimidinase family.</text>
</comment>
<dbReference type="Proteomes" id="UP000318509">
    <property type="component" value="Unassembled WGS sequence"/>
</dbReference>
<proteinExistence type="inferred from homology"/>
<comment type="similarity">
    <text evidence="5">Belongs to the metallo-dependent hydrolases superfamily. DHOase family. Class I DHOase subfamily.</text>
</comment>
<comment type="pathway">
    <text evidence="3">Nitrogen metabolism; (S)-allantoin degradation; allantoate from (S)-allantoin: step 1/1.</text>
</comment>
<dbReference type="GO" id="GO:0006145">
    <property type="term" value="P:purine nucleobase catabolic process"/>
    <property type="evidence" value="ECO:0007669"/>
    <property type="project" value="TreeGrafter"/>
</dbReference>
<comment type="similarity">
    <text evidence="6">Belongs to the metallo-dependent hydrolases superfamily. Allantoinase family.</text>
</comment>
<dbReference type="PROSITE" id="PS00482">
    <property type="entry name" value="DIHYDROOROTASE_1"/>
    <property type="match status" value="1"/>
</dbReference>
<dbReference type="GO" id="GO:0004038">
    <property type="term" value="F:allantoinase activity"/>
    <property type="evidence" value="ECO:0007669"/>
    <property type="project" value="UniProtKB-EC"/>
</dbReference>
<accession>A0A537KD32</accession>
<evidence type="ECO:0000256" key="5">
    <source>
        <dbReference type="ARBA" id="ARBA00010286"/>
    </source>
</evidence>
<evidence type="ECO:0000256" key="9">
    <source>
        <dbReference type="ARBA" id="ARBA00022723"/>
    </source>
</evidence>
<dbReference type="InterPro" id="IPR032466">
    <property type="entry name" value="Metal_Hydrolase"/>
</dbReference>
<comment type="function">
    <text evidence="2">Catalyzes the reversible cyclization of carbamoyl aspartate to dihydroorotate.</text>
</comment>
<dbReference type="InterPro" id="IPR006680">
    <property type="entry name" value="Amidohydro-rel"/>
</dbReference>
<evidence type="ECO:0000256" key="10">
    <source>
        <dbReference type="ARBA" id="ARBA00022801"/>
    </source>
</evidence>
<name>A0A537KD32_9BACT</name>
<comment type="cofactor">
    <cofactor evidence="1">
        <name>Zn(2+)</name>
        <dbReference type="ChEBI" id="CHEBI:29105"/>
    </cofactor>
</comment>
<dbReference type="PANTHER" id="PTHR43668:SF2">
    <property type="entry name" value="ALLANTOINASE"/>
    <property type="match status" value="1"/>
</dbReference>
<evidence type="ECO:0000256" key="7">
    <source>
        <dbReference type="ARBA" id="ARBA00011881"/>
    </source>
</evidence>
<dbReference type="FunFam" id="3.20.20.140:FF:000174">
    <property type="entry name" value="Dihydropyrimidinase-related protein 2"/>
    <property type="match status" value="1"/>
</dbReference>
<dbReference type="GO" id="GO:0008270">
    <property type="term" value="F:zinc ion binding"/>
    <property type="evidence" value="ECO:0007669"/>
    <property type="project" value="InterPro"/>
</dbReference>
<keyword evidence="10 13" id="KW-0378">Hydrolase</keyword>
<dbReference type="EMBL" id="VBAK01000018">
    <property type="protein sequence ID" value="TMI93673.1"/>
    <property type="molecule type" value="Genomic_DNA"/>
</dbReference>
<dbReference type="Gene3D" id="3.20.20.140">
    <property type="entry name" value="Metal-dependent hydrolases"/>
    <property type="match status" value="1"/>
</dbReference>
<evidence type="ECO:0000256" key="3">
    <source>
        <dbReference type="ARBA" id="ARBA00004968"/>
    </source>
</evidence>
<evidence type="ECO:0000259" key="12">
    <source>
        <dbReference type="Pfam" id="PF01979"/>
    </source>
</evidence>